<evidence type="ECO:0000313" key="16">
    <source>
        <dbReference type="EMBL" id="OGD57306.1"/>
    </source>
</evidence>
<evidence type="ECO:0000256" key="12">
    <source>
        <dbReference type="PIRSR" id="PIRSR001492-2"/>
    </source>
</evidence>
<keyword evidence="8 9" id="KW-0413">Isomerase</keyword>
<evidence type="ECO:0000256" key="2">
    <source>
        <dbReference type="ARBA" id="ARBA00002315"/>
    </source>
</evidence>
<feature type="binding site" evidence="9 13">
    <location>
        <position position="405"/>
    </location>
    <ligand>
        <name>Mn(2+)</name>
        <dbReference type="ChEBI" id="CHEBI:29035"/>
        <label>1</label>
    </ligand>
</feature>
<evidence type="ECO:0000256" key="7">
    <source>
        <dbReference type="ARBA" id="ARBA00023211"/>
    </source>
</evidence>
<feature type="binding site" evidence="9 12">
    <location>
        <position position="184"/>
    </location>
    <ligand>
        <name>substrate</name>
    </ligand>
</feature>
<dbReference type="AlphaFoldDB" id="A0A1F5DQK0"/>
<evidence type="ECO:0000256" key="8">
    <source>
        <dbReference type="ARBA" id="ARBA00023235"/>
    </source>
</evidence>
<organism evidence="16 17">
    <name type="scientific">Candidatus Berkelbacteria bacterium RBG_13_40_8</name>
    <dbReference type="NCBI Taxonomy" id="1797467"/>
    <lineage>
        <taxon>Bacteria</taxon>
        <taxon>Candidatus Berkelbacteria</taxon>
    </lineage>
</organism>
<evidence type="ECO:0000256" key="4">
    <source>
        <dbReference type="ARBA" id="ARBA00008819"/>
    </source>
</evidence>
<feature type="binding site" evidence="9 12">
    <location>
        <position position="122"/>
    </location>
    <ligand>
        <name>substrate</name>
    </ligand>
</feature>
<evidence type="ECO:0000256" key="13">
    <source>
        <dbReference type="PIRSR" id="PIRSR001492-3"/>
    </source>
</evidence>
<feature type="binding site" evidence="9 13">
    <location>
        <position position="11"/>
    </location>
    <ligand>
        <name>Mn(2+)</name>
        <dbReference type="ChEBI" id="CHEBI:29035"/>
        <label>2</label>
    </ligand>
</feature>
<comment type="pathway">
    <text evidence="3 9">Carbohydrate degradation; glycolysis; pyruvate from D-glyceraldehyde 3-phosphate: step 3/5.</text>
</comment>
<comment type="catalytic activity">
    <reaction evidence="1 9">
        <text>(2R)-2-phosphoglycerate = (2R)-3-phosphoglycerate</text>
        <dbReference type="Rhea" id="RHEA:15901"/>
        <dbReference type="ChEBI" id="CHEBI:58272"/>
        <dbReference type="ChEBI" id="CHEBI:58289"/>
        <dbReference type="EC" id="5.4.2.12"/>
    </reaction>
</comment>
<protein>
    <recommendedName>
        <fullName evidence="9 10">2,3-bisphosphoglycerate-independent phosphoglycerate mutase</fullName>
        <shortName evidence="9">BPG-independent PGAM</shortName>
        <shortName evidence="9">Phosphoglyceromutase</shortName>
        <shortName evidence="9">iPGM</shortName>
        <ecNumber evidence="9 10">5.4.2.12</ecNumber>
    </recommendedName>
</protein>
<accession>A0A1F5DQK0</accession>
<keyword evidence="5 9" id="KW-0479">Metal-binding</keyword>
<dbReference type="PIRSF" id="PIRSF001492">
    <property type="entry name" value="IPGAM"/>
    <property type="match status" value="1"/>
</dbReference>
<feature type="binding site" evidence="9 13">
    <location>
        <position position="401"/>
    </location>
    <ligand>
        <name>Mn(2+)</name>
        <dbReference type="ChEBI" id="CHEBI:29035"/>
        <label>1</label>
    </ligand>
</feature>
<feature type="binding site" evidence="9 13">
    <location>
        <position position="442"/>
    </location>
    <ligand>
        <name>Mn(2+)</name>
        <dbReference type="ChEBI" id="CHEBI:29035"/>
        <label>2</label>
    </ligand>
</feature>
<comment type="caution">
    <text evidence="16">The sequence shown here is derived from an EMBL/GenBank/DDBJ whole genome shotgun (WGS) entry which is preliminary data.</text>
</comment>
<evidence type="ECO:0000256" key="5">
    <source>
        <dbReference type="ARBA" id="ARBA00022723"/>
    </source>
</evidence>
<keyword evidence="7 9" id="KW-0464">Manganese</keyword>
<name>A0A1F5DQK0_9BACT</name>
<dbReference type="Proteomes" id="UP000178764">
    <property type="component" value="Unassembled WGS sequence"/>
</dbReference>
<dbReference type="PANTHER" id="PTHR31637">
    <property type="entry name" value="2,3-BISPHOSPHOGLYCERATE-INDEPENDENT PHOSPHOGLYCERATE MUTASE"/>
    <property type="match status" value="1"/>
</dbReference>
<dbReference type="EC" id="5.4.2.12" evidence="9 10"/>
<feature type="domain" description="BPG-independent PGAM N-terminal" evidence="15">
    <location>
        <begin position="81"/>
        <end position="292"/>
    </location>
</feature>
<evidence type="ECO:0000256" key="11">
    <source>
        <dbReference type="PIRSR" id="PIRSR001492-1"/>
    </source>
</evidence>
<feature type="binding site" evidence="9 12">
    <location>
        <begin position="259"/>
        <end position="262"/>
    </location>
    <ligand>
        <name>substrate</name>
    </ligand>
</feature>
<dbReference type="InterPro" id="IPR006124">
    <property type="entry name" value="Metalloenzyme"/>
</dbReference>
<dbReference type="FunFam" id="3.40.1450.10:FF:000002">
    <property type="entry name" value="2,3-bisphosphoglycerate-independent phosphoglycerate mutase"/>
    <property type="match status" value="1"/>
</dbReference>
<evidence type="ECO:0000313" key="17">
    <source>
        <dbReference type="Proteomes" id="UP000178764"/>
    </source>
</evidence>
<dbReference type="InterPro" id="IPR017850">
    <property type="entry name" value="Alkaline_phosphatase_core_sf"/>
</dbReference>
<dbReference type="Pfam" id="PF01676">
    <property type="entry name" value="Metalloenzyme"/>
    <property type="match status" value="1"/>
</dbReference>
<evidence type="ECO:0000256" key="10">
    <source>
        <dbReference type="NCBIfam" id="TIGR01307"/>
    </source>
</evidence>
<dbReference type="PANTHER" id="PTHR31637:SF0">
    <property type="entry name" value="2,3-BISPHOSPHOGLYCERATE-INDEPENDENT PHOSPHOGLYCERATE MUTASE"/>
    <property type="match status" value="1"/>
</dbReference>
<dbReference type="InterPro" id="IPR036646">
    <property type="entry name" value="PGAM_B_sf"/>
</dbReference>
<evidence type="ECO:0000256" key="9">
    <source>
        <dbReference type="HAMAP-Rule" id="MF_01038"/>
    </source>
</evidence>
<feature type="binding site" evidence="9 12">
    <location>
        <position position="190"/>
    </location>
    <ligand>
        <name>substrate</name>
    </ligand>
</feature>
<feature type="binding site" evidence="9 12">
    <location>
        <begin position="152"/>
        <end position="153"/>
    </location>
    <ligand>
        <name>substrate</name>
    </ligand>
</feature>
<gene>
    <name evidence="9" type="primary">gpmI</name>
    <name evidence="16" type="ORF">A2V71_00545</name>
</gene>
<feature type="binding site" evidence="9 12">
    <location>
        <position position="336"/>
    </location>
    <ligand>
        <name>substrate</name>
    </ligand>
</feature>
<evidence type="ECO:0000256" key="1">
    <source>
        <dbReference type="ARBA" id="ARBA00000370"/>
    </source>
</evidence>
<evidence type="ECO:0000259" key="14">
    <source>
        <dbReference type="Pfam" id="PF01676"/>
    </source>
</evidence>
<reference evidence="16 17" key="1">
    <citation type="journal article" date="2016" name="Nat. Commun.">
        <title>Thousands of microbial genomes shed light on interconnected biogeochemical processes in an aquifer system.</title>
        <authorList>
            <person name="Anantharaman K."/>
            <person name="Brown C.T."/>
            <person name="Hug L.A."/>
            <person name="Sharon I."/>
            <person name="Castelle C.J."/>
            <person name="Probst A.J."/>
            <person name="Thomas B.C."/>
            <person name="Singh A."/>
            <person name="Wilkins M.J."/>
            <person name="Karaoz U."/>
            <person name="Brodie E.L."/>
            <person name="Williams K.H."/>
            <person name="Hubbard S.S."/>
            <person name="Banfield J.F."/>
        </authorList>
    </citation>
    <scope>NUCLEOTIDE SEQUENCE [LARGE SCALE GENOMIC DNA]</scope>
</reference>
<feature type="binding site" evidence="9 13">
    <location>
        <position position="61"/>
    </location>
    <ligand>
        <name>Mn(2+)</name>
        <dbReference type="ChEBI" id="CHEBI:29035"/>
        <label>2</label>
    </ligand>
</feature>
<feature type="binding site" evidence="9 13">
    <location>
        <position position="443"/>
    </location>
    <ligand>
        <name>Mn(2+)</name>
        <dbReference type="ChEBI" id="CHEBI:29035"/>
        <label>2</label>
    </ligand>
</feature>
<dbReference type="HAMAP" id="MF_01038">
    <property type="entry name" value="GpmI"/>
    <property type="match status" value="1"/>
</dbReference>
<feature type="binding site" evidence="9 13">
    <location>
        <position position="461"/>
    </location>
    <ligand>
        <name>Mn(2+)</name>
        <dbReference type="ChEBI" id="CHEBI:29035"/>
        <label>1</label>
    </ligand>
</feature>
<dbReference type="InterPro" id="IPR005995">
    <property type="entry name" value="Pgm_bpd_ind"/>
</dbReference>
<feature type="active site" description="Phosphoserine intermediate" evidence="9 11">
    <location>
        <position position="61"/>
    </location>
</feature>
<dbReference type="Gene3D" id="3.40.720.10">
    <property type="entry name" value="Alkaline Phosphatase, subunit A"/>
    <property type="match status" value="1"/>
</dbReference>
<evidence type="ECO:0000256" key="6">
    <source>
        <dbReference type="ARBA" id="ARBA00023152"/>
    </source>
</evidence>
<dbReference type="InterPro" id="IPR011258">
    <property type="entry name" value="BPG-indep_PGM_N"/>
</dbReference>
<evidence type="ECO:0000256" key="3">
    <source>
        <dbReference type="ARBA" id="ARBA00004798"/>
    </source>
</evidence>
<comment type="cofactor">
    <cofactor evidence="9">
        <name>Mn(2+)</name>
        <dbReference type="ChEBI" id="CHEBI:29035"/>
    </cofactor>
    <text evidence="9">Binds 2 manganese ions per subunit.</text>
</comment>
<dbReference type="UniPathway" id="UPA00109">
    <property type="reaction ID" value="UER00186"/>
</dbReference>
<dbReference type="CDD" id="cd16010">
    <property type="entry name" value="iPGM"/>
    <property type="match status" value="1"/>
</dbReference>
<dbReference type="Pfam" id="PF06415">
    <property type="entry name" value="iPGM_N"/>
    <property type="match status" value="1"/>
</dbReference>
<comment type="similarity">
    <text evidence="4 9">Belongs to the BPG-independent phosphoglycerate mutase family.</text>
</comment>
<dbReference type="GO" id="GO:0006007">
    <property type="term" value="P:glucose catabolic process"/>
    <property type="evidence" value="ECO:0007669"/>
    <property type="project" value="InterPro"/>
</dbReference>
<dbReference type="SUPFAM" id="SSF64158">
    <property type="entry name" value="2,3-Bisphosphoglycerate-independent phosphoglycerate mutase, substrate-binding domain"/>
    <property type="match status" value="1"/>
</dbReference>
<dbReference type="GO" id="GO:0004619">
    <property type="term" value="F:phosphoglycerate mutase activity"/>
    <property type="evidence" value="ECO:0007669"/>
    <property type="project" value="UniProtKB-UniRule"/>
</dbReference>
<sequence length="519" mass="57802">MIKNTILIILDGWGIAPAWGGNAVEMAETPNFDSLWKKYPHLALQASQEAVGLPRHEPGNSEVGHLNIGSGQIVYQNLPGITATINDGSFFKNEILLGAMENVKKNGSNLHLLGLTSDGGVHAHIAHLFALLDLAKKQDVNKVYIHMITDGRDTSPMKALTYIEALEKKIKEVGVGKISSIMGRYWAMDRDKHYDRTQKAYEVLTQGIGAVSDSAERAISENYRQNRTDEFIAPTAIQKQAEPFTPISNNDSVIFFNYRAERARQLTEAFTDKDFNKFDRRKVPQNLYFATFAFLEEYTENPAIKTVFYRREINQPLGKAIADAGKKQIHIAETEKYAHVTFFFDGSKQKPFPGEEQVLISSPKVTTFDLKPEMSAEGVAKKVIESFPYFDFTVCNFANADMVGHTGNIKATIRACEKVDECLGRIVKAGLEKNAVIMITADHGNAEQMLEPNTGEAYTEHTMNPVPFIICSNEPNFQRPLRVDGGEHGLILSDIAPTILEIMGIQKPQEMTGTSLLQK</sequence>
<dbReference type="GO" id="GO:0005829">
    <property type="term" value="C:cytosol"/>
    <property type="evidence" value="ECO:0007669"/>
    <property type="project" value="TreeGrafter"/>
</dbReference>
<dbReference type="NCBIfam" id="TIGR01307">
    <property type="entry name" value="pgm_bpd_ind"/>
    <property type="match status" value="1"/>
</dbReference>
<dbReference type="SUPFAM" id="SSF53649">
    <property type="entry name" value="Alkaline phosphatase-like"/>
    <property type="match status" value="1"/>
</dbReference>
<dbReference type="GO" id="GO:0030145">
    <property type="term" value="F:manganese ion binding"/>
    <property type="evidence" value="ECO:0007669"/>
    <property type="project" value="UniProtKB-UniRule"/>
</dbReference>
<dbReference type="Gene3D" id="3.40.1450.10">
    <property type="entry name" value="BPG-independent phosphoglycerate mutase, domain B"/>
    <property type="match status" value="1"/>
</dbReference>
<proteinExistence type="inferred from homology"/>
<comment type="subunit">
    <text evidence="9">Monomer.</text>
</comment>
<comment type="function">
    <text evidence="2 9">Catalyzes the interconversion of 2-phosphoglycerate and 3-phosphoglycerate.</text>
</comment>
<dbReference type="EMBL" id="MEZT01000003">
    <property type="protein sequence ID" value="OGD57306.1"/>
    <property type="molecule type" value="Genomic_DNA"/>
</dbReference>
<dbReference type="GO" id="GO:0006096">
    <property type="term" value="P:glycolytic process"/>
    <property type="evidence" value="ECO:0007669"/>
    <property type="project" value="UniProtKB-UniRule"/>
</dbReference>
<feature type="domain" description="Metalloenzyme" evidence="14">
    <location>
        <begin position="4"/>
        <end position="506"/>
    </location>
</feature>
<evidence type="ECO:0000259" key="15">
    <source>
        <dbReference type="Pfam" id="PF06415"/>
    </source>
</evidence>
<keyword evidence="6 9" id="KW-0324">Glycolysis</keyword>